<protein>
    <submittedName>
        <fullName evidence="2">Uncharacterized protein</fullName>
    </submittedName>
</protein>
<evidence type="ECO:0000256" key="1">
    <source>
        <dbReference type="SAM" id="Phobius"/>
    </source>
</evidence>
<dbReference type="EMBL" id="MJIC01000015">
    <property type="protein sequence ID" value="OFI33176.1"/>
    <property type="molecule type" value="Genomic_DNA"/>
</dbReference>
<proteinExistence type="predicted"/>
<feature type="transmembrane region" description="Helical" evidence="1">
    <location>
        <begin position="29"/>
        <end position="49"/>
    </location>
</feature>
<keyword evidence="1" id="KW-0812">Transmembrane</keyword>
<comment type="caution">
    <text evidence="2">The sequence shown here is derived from an EMBL/GenBank/DDBJ whole genome shotgun (WGS) entry which is preliminary data.</text>
</comment>
<dbReference type="Proteomes" id="UP000176037">
    <property type="component" value="Unassembled WGS sequence"/>
</dbReference>
<name>A0A1E8FBL9_9ALTE</name>
<keyword evidence="1" id="KW-1133">Transmembrane helix</keyword>
<dbReference type="AlphaFoldDB" id="A0A1E8FBL9"/>
<accession>A0A1E8FBL9</accession>
<keyword evidence="3" id="KW-1185">Reference proteome</keyword>
<evidence type="ECO:0000313" key="3">
    <source>
        <dbReference type="Proteomes" id="UP000176037"/>
    </source>
</evidence>
<gene>
    <name evidence="2" type="ORF">BFC17_02640</name>
</gene>
<sequence>MNPIITVILTIAVLLVSWSAKMTLDEFDHKTLLAAALCFLYLSNLYRLIKNPTRKIELALSGTGGLIALLFLIII</sequence>
<feature type="transmembrane region" description="Helical" evidence="1">
    <location>
        <begin position="56"/>
        <end position="74"/>
    </location>
</feature>
<dbReference type="RefSeq" id="WP_070177553.1">
    <property type="nucleotide sequence ID" value="NZ_BMJR01000002.1"/>
</dbReference>
<keyword evidence="1" id="KW-0472">Membrane</keyword>
<evidence type="ECO:0000313" key="2">
    <source>
        <dbReference type="EMBL" id="OFI33176.1"/>
    </source>
</evidence>
<reference evidence="2 3" key="1">
    <citation type="submission" date="2016-09" db="EMBL/GenBank/DDBJ databases">
        <title>Alteromonas lipolytica, a new species isolated from sea water.</title>
        <authorList>
            <person name="Wu Y.-H."/>
            <person name="Cheng H."/>
            <person name="Xu X.-W."/>
        </authorList>
    </citation>
    <scope>NUCLEOTIDE SEQUENCE [LARGE SCALE GENOMIC DNA]</scope>
    <source>
        <strain evidence="2 3">JW12</strain>
    </source>
</reference>
<organism evidence="2 3">
    <name type="scientific">Alteromonas lipolytica</name>
    <dbReference type="NCBI Taxonomy" id="1856405"/>
    <lineage>
        <taxon>Bacteria</taxon>
        <taxon>Pseudomonadati</taxon>
        <taxon>Pseudomonadota</taxon>
        <taxon>Gammaproteobacteria</taxon>
        <taxon>Alteromonadales</taxon>
        <taxon>Alteromonadaceae</taxon>
        <taxon>Alteromonas/Salinimonas group</taxon>
        <taxon>Alteromonas</taxon>
    </lineage>
</organism>